<organism evidence="2">
    <name type="scientific">marine metagenome</name>
    <dbReference type="NCBI Taxonomy" id="408172"/>
    <lineage>
        <taxon>unclassified sequences</taxon>
        <taxon>metagenomes</taxon>
        <taxon>ecological metagenomes</taxon>
    </lineage>
</organism>
<dbReference type="InterPro" id="IPR050259">
    <property type="entry name" value="SDR"/>
</dbReference>
<evidence type="ECO:0008006" key="3">
    <source>
        <dbReference type="Google" id="ProtNLM"/>
    </source>
</evidence>
<dbReference type="InterPro" id="IPR002347">
    <property type="entry name" value="SDR_fam"/>
</dbReference>
<sequence length="251" mass="26608">MDLELNGKTALITGGSRGIGKAVARELGREGVDVAIASRGMEALEETAKELAAETGRRFIPISVDTSNEESIKAMVKIAADELGRIDILVNSAARVGGSGPAPKLVEITEEYFFEDMNTKVLGYIRCAQAVAPYMRQQGWGRIINLSGLAARQSGNAVGSIRNVSVAALTKNMADELGPLGINVTVVHPGLTRTERTEGVIAEAAQRQGITEAEAEERMAQGVSTRRIIDAREIAHVIAFLASPKSIAING</sequence>
<reference evidence="2" key="1">
    <citation type="submission" date="2018-05" db="EMBL/GenBank/DDBJ databases">
        <authorList>
            <person name="Lanie J.A."/>
            <person name="Ng W.-L."/>
            <person name="Kazmierczak K.M."/>
            <person name="Andrzejewski T.M."/>
            <person name="Davidsen T.M."/>
            <person name="Wayne K.J."/>
            <person name="Tettelin H."/>
            <person name="Glass J.I."/>
            <person name="Rusch D."/>
            <person name="Podicherti R."/>
            <person name="Tsui H.-C.T."/>
            <person name="Winkler M.E."/>
        </authorList>
    </citation>
    <scope>NUCLEOTIDE SEQUENCE</scope>
</reference>
<dbReference type="InterPro" id="IPR036291">
    <property type="entry name" value="NAD(P)-bd_dom_sf"/>
</dbReference>
<dbReference type="Pfam" id="PF13561">
    <property type="entry name" value="adh_short_C2"/>
    <property type="match status" value="1"/>
</dbReference>
<name>A0A382E9K3_9ZZZZ</name>
<dbReference type="Gene3D" id="3.40.50.720">
    <property type="entry name" value="NAD(P)-binding Rossmann-like Domain"/>
    <property type="match status" value="1"/>
</dbReference>
<comment type="similarity">
    <text evidence="1">Belongs to the short-chain dehydrogenases/reductases (SDR) family.</text>
</comment>
<dbReference type="PANTHER" id="PTHR42879:SF6">
    <property type="entry name" value="NADPH-DEPENDENT REDUCTASE BACG"/>
    <property type="match status" value="1"/>
</dbReference>
<accession>A0A382E9K3</accession>
<dbReference type="PRINTS" id="PR00081">
    <property type="entry name" value="GDHRDH"/>
</dbReference>
<feature type="non-terminal residue" evidence="2">
    <location>
        <position position="251"/>
    </location>
</feature>
<dbReference type="AlphaFoldDB" id="A0A382E9K3"/>
<dbReference type="SUPFAM" id="SSF51735">
    <property type="entry name" value="NAD(P)-binding Rossmann-fold domains"/>
    <property type="match status" value="1"/>
</dbReference>
<dbReference type="PANTHER" id="PTHR42879">
    <property type="entry name" value="3-OXOACYL-(ACYL-CARRIER-PROTEIN) REDUCTASE"/>
    <property type="match status" value="1"/>
</dbReference>
<protein>
    <recommendedName>
        <fullName evidence="3">Short-chain dehydrogenase</fullName>
    </recommendedName>
</protein>
<gene>
    <name evidence="2" type="ORF">METZ01_LOCUS199933</name>
</gene>
<evidence type="ECO:0000256" key="1">
    <source>
        <dbReference type="ARBA" id="ARBA00006484"/>
    </source>
</evidence>
<dbReference type="EMBL" id="UINC01043274">
    <property type="protein sequence ID" value="SVB47079.1"/>
    <property type="molecule type" value="Genomic_DNA"/>
</dbReference>
<evidence type="ECO:0000313" key="2">
    <source>
        <dbReference type="EMBL" id="SVB47079.1"/>
    </source>
</evidence>
<proteinExistence type="inferred from homology"/>